<dbReference type="STRING" id="1071382.H2AMK5"/>
<protein>
    <recommendedName>
        <fullName evidence="3">S-formylglutathione hydrolase</fullName>
        <ecNumber evidence="2">3.1.2.12</ecNumber>
    </recommendedName>
</protein>
<evidence type="ECO:0000256" key="5">
    <source>
        <dbReference type="ARBA" id="ARBA00022801"/>
    </source>
</evidence>
<dbReference type="InterPro" id="IPR014186">
    <property type="entry name" value="S-formylglutathione_hydrol"/>
</dbReference>
<dbReference type="GO" id="GO:0005829">
    <property type="term" value="C:cytosol"/>
    <property type="evidence" value="ECO:0007669"/>
    <property type="project" value="EnsemblFungi"/>
</dbReference>
<dbReference type="PANTHER" id="PTHR10061:SF0">
    <property type="entry name" value="S-FORMYLGLUTATHIONE HYDROLASE"/>
    <property type="match status" value="1"/>
</dbReference>
<comment type="similarity">
    <text evidence="1">Belongs to the esterase D family.</text>
</comment>
<dbReference type="EC" id="3.1.2.12" evidence="2"/>
<dbReference type="AlphaFoldDB" id="H2AMK5"/>
<dbReference type="Proteomes" id="UP000005220">
    <property type="component" value="Chromosome 1"/>
</dbReference>
<feature type="active site" description="Charge relay system" evidence="6">
    <location>
        <position position="131"/>
    </location>
</feature>
<feature type="active site" description="Charge relay system" evidence="6">
    <location>
        <position position="244"/>
    </location>
</feature>
<dbReference type="SUPFAM" id="SSF53474">
    <property type="entry name" value="alpha/beta-Hydrolases"/>
    <property type="match status" value="1"/>
</dbReference>
<keyword evidence="4" id="KW-0719">Serine esterase</keyword>
<evidence type="ECO:0000256" key="3">
    <source>
        <dbReference type="ARBA" id="ARBA00016774"/>
    </source>
</evidence>
<dbReference type="InterPro" id="IPR000801">
    <property type="entry name" value="Esterase-like"/>
</dbReference>
<dbReference type="KEGG" id="kaf:KAFR_0A01670"/>
<dbReference type="eggNOG" id="KOG3101">
    <property type="taxonomic scope" value="Eukaryota"/>
</dbReference>
<dbReference type="FunCoup" id="H2AMK5">
    <property type="interactions" value="731"/>
</dbReference>
<name>H2AMK5_KAZAF</name>
<reference evidence="7 8" key="1">
    <citation type="journal article" date="2011" name="Proc. Natl. Acad. Sci. U.S.A.">
        <title>Evolutionary erosion of yeast sex chromosomes by mating-type switching accidents.</title>
        <authorList>
            <person name="Gordon J.L."/>
            <person name="Armisen D."/>
            <person name="Proux-Wera E."/>
            <person name="Oheigeartaigh S.S."/>
            <person name="Byrne K.P."/>
            <person name="Wolfe K.H."/>
        </authorList>
    </citation>
    <scope>NUCLEOTIDE SEQUENCE [LARGE SCALE GENOMIC DNA]</scope>
    <source>
        <strain evidence="8">ATCC 22294 / BCRC 22015 / CBS 2517 / CECT 1963 / NBRC 1671 / NRRL Y-8276</strain>
    </source>
</reference>
<gene>
    <name evidence="7" type="primary">KAFR0A01670</name>
    <name evidence="7" type="ORF">KAFR_0A01670</name>
</gene>
<dbReference type="GeneID" id="13882279"/>
<dbReference type="Pfam" id="PF00756">
    <property type="entry name" value="Esterase"/>
    <property type="match status" value="1"/>
</dbReference>
<keyword evidence="5" id="KW-0378">Hydrolase</keyword>
<dbReference type="PANTHER" id="PTHR10061">
    <property type="entry name" value="S-FORMYLGLUTATHIONE HYDROLASE"/>
    <property type="match status" value="1"/>
</dbReference>
<evidence type="ECO:0000256" key="2">
    <source>
        <dbReference type="ARBA" id="ARBA00012479"/>
    </source>
</evidence>
<dbReference type="GO" id="GO:0018738">
    <property type="term" value="F:S-formylglutathione hydrolase activity"/>
    <property type="evidence" value="ECO:0007669"/>
    <property type="project" value="UniProtKB-EC"/>
</dbReference>
<dbReference type="RefSeq" id="XP_003954740.1">
    <property type="nucleotide sequence ID" value="XM_003954691.1"/>
</dbReference>
<dbReference type="InParanoid" id="H2AMK5"/>
<dbReference type="HOGENOM" id="CLU_056472_0_1_1"/>
<evidence type="ECO:0000256" key="6">
    <source>
        <dbReference type="PIRSR" id="PIRSR614186-1"/>
    </source>
</evidence>
<evidence type="ECO:0000313" key="7">
    <source>
        <dbReference type="EMBL" id="CCF55605.1"/>
    </source>
</evidence>
<evidence type="ECO:0000313" key="8">
    <source>
        <dbReference type="Proteomes" id="UP000005220"/>
    </source>
</evidence>
<accession>H2AMK5</accession>
<dbReference type="GO" id="GO:0046294">
    <property type="term" value="P:formaldehyde catabolic process"/>
    <property type="evidence" value="ECO:0007669"/>
    <property type="project" value="EnsemblFungi"/>
</dbReference>
<dbReference type="EMBL" id="HE650821">
    <property type="protein sequence ID" value="CCF55605.1"/>
    <property type="molecule type" value="Genomic_DNA"/>
</dbReference>
<dbReference type="InterPro" id="IPR029058">
    <property type="entry name" value="AB_hydrolase_fold"/>
</dbReference>
<evidence type="ECO:0000256" key="1">
    <source>
        <dbReference type="ARBA" id="ARBA00005622"/>
    </source>
</evidence>
<dbReference type="OrthoDB" id="420518at2759"/>
<sequence>MDVNIYLPRQYYEKTQSKAIPTIFYLSGLTCTPNNASEKGFWQFQADKYGFCIVFPDTSPRGEGVPTDPENSWDFGIGAGFYVNATKQPFNKNYNMYQYVHFELPNELNTYFNKETVEIDFLDNVSIAGHSMGGFGALSGYMKNLSKYKSCSAFSPIVNPMNVPWGQKAFNGYLGDNKSEWKEYDPCELVKTVKNTENKTILIHVGTSDPFLEKQLKPTSLLEASKGTTWEDHINLKFAEGFDHSYFFISTFVPEHAEFHAKHLGLI</sequence>
<keyword evidence="8" id="KW-1185">Reference proteome</keyword>
<dbReference type="GO" id="GO:0052689">
    <property type="term" value="F:carboxylic ester hydrolase activity"/>
    <property type="evidence" value="ECO:0007669"/>
    <property type="project" value="UniProtKB-KW"/>
</dbReference>
<evidence type="ECO:0000256" key="4">
    <source>
        <dbReference type="ARBA" id="ARBA00022487"/>
    </source>
</evidence>
<dbReference type="Gene3D" id="3.40.50.1820">
    <property type="entry name" value="alpha/beta hydrolase"/>
    <property type="match status" value="1"/>
</dbReference>
<feature type="active site" description="Charge relay system" evidence="6">
    <location>
        <position position="209"/>
    </location>
</feature>
<organism evidence="7 8">
    <name type="scientific">Kazachstania africana (strain ATCC 22294 / BCRC 22015 / CBS 2517 / CECT 1963 / NBRC 1671 / NRRL Y-8276)</name>
    <name type="common">Yeast</name>
    <name type="synonym">Kluyveromyces africanus</name>
    <dbReference type="NCBI Taxonomy" id="1071382"/>
    <lineage>
        <taxon>Eukaryota</taxon>
        <taxon>Fungi</taxon>
        <taxon>Dikarya</taxon>
        <taxon>Ascomycota</taxon>
        <taxon>Saccharomycotina</taxon>
        <taxon>Saccharomycetes</taxon>
        <taxon>Saccharomycetales</taxon>
        <taxon>Saccharomycetaceae</taxon>
        <taxon>Kazachstania</taxon>
    </lineage>
</organism>
<proteinExistence type="inferred from homology"/>